<evidence type="ECO:0000256" key="2">
    <source>
        <dbReference type="SAM" id="Phobius"/>
    </source>
</evidence>
<dbReference type="AlphaFoldDB" id="A0A9P6N7M5"/>
<sequence>MKQSFHPELFLSSFCFFFWFKRISSVAINPTDINREHLDLTGTESAGPLPTATPTVTNVTQMDASTSGQDYSQTYSTPIPMATLSASSISFTATSSASSTTSVNLATAVPPTQSQMSSRRFSEPPPKDTILIAALIVLLIGIFMLAAACFGLITMLRSRTNGSSFETSSTEVKASLKPWNNTPFDDYTNQGSQYRTNWKSPTSSIKNPNETFGYAVLHKCRTVYTKIVGGKIFAQGQEVERYPKSNFTAFHSTNTSRNKFFLKMNISGNGPNQKQSKTKRPDPPPKDPKLISKLPVRIYESLELLPQQLVGRTPSTLKSVKH</sequence>
<feature type="chain" id="PRO_5040453052" evidence="3">
    <location>
        <begin position="26"/>
        <end position="322"/>
    </location>
</feature>
<keyword evidence="2" id="KW-0472">Membrane</keyword>
<evidence type="ECO:0000256" key="3">
    <source>
        <dbReference type="SAM" id="SignalP"/>
    </source>
</evidence>
<proteinExistence type="predicted"/>
<dbReference type="EMBL" id="MU167388">
    <property type="protein sequence ID" value="KAG0141401.1"/>
    <property type="molecule type" value="Genomic_DNA"/>
</dbReference>
<comment type="caution">
    <text evidence="4">The sequence shown here is derived from an EMBL/GenBank/DDBJ whole genome shotgun (WGS) entry which is preliminary data.</text>
</comment>
<name>A0A9P6N7M5_9BASI</name>
<feature type="region of interest" description="Disordered" evidence="1">
    <location>
        <begin position="265"/>
        <end position="292"/>
    </location>
</feature>
<evidence type="ECO:0000313" key="4">
    <source>
        <dbReference type="EMBL" id="KAG0141401.1"/>
    </source>
</evidence>
<keyword evidence="5" id="KW-1185">Reference proteome</keyword>
<evidence type="ECO:0000256" key="1">
    <source>
        <dbReference type="SAM" id="MobiDB-lite"/>
    </source>
</evidence>
<dbReference type="OrthoDB" id="2506460at2759"/>
<keyword evidence="3" id="KW-0732">Signal</keyword>
<feature type="signal peptide" evidence="3">
    <location>
        <begin position="1"/>
        <end position="25"/>
    </location>
</feature>
<feature type="transmembrane region" description="Helical" evidence="2">
    <location>
        <begin position="130"/>
        <end position="153"/>
    </location>
</feature>
<accession>A0A9P6N7M5</accession>
<feature type="compositionally biased region" description="Basic and acidic residues" evidence="1">
    <location>
        <begin position="279"/>
        <end position="290"/>
    </location>
</feature>
<protein>
    <submittedName>
        <fullName evidence="4">Uncharacterized protein</fullName>
    </submittedName>
</protein>
<keyword evidence="2" id="KW-0812">Transmembrane</keyword>
<dbReference type="Proteomes" id="UP000886653">
    <property type="component" value="Unassembled WGS sequence"/>
</dbReference>
<feature type="compositionally biased region" description="Polar residues" evidence="1">
    <location>
        <begin position="266"/>
        <end position="275"/>
    </location>
</feature>
<gene>
    <name evidence="4" type="ORF">CROQUDRAFT_718186</name>
</gene>
<keyword evidence="2" id="KW-1133">Transmembrane helix</keyword>
<organism evidence="4 5">
    <name type="scientific">Cronartium quercuum f. sp. fusiforme G11</name>
    <dbReference type="NCBI Taxonomy" id="708437"/>
    <lineage>
        <taxon>Eukaryota</taxon>
        <taxon>Fungi</taxon>
        <taxon>Dikarya</taxon>
        <taxon>Basidiomycota</taxon>
        <taxon>Pucciniomycotina</taxon>
        <taxon>Pucciniomycetes</taxon>
        <taxon>Pucciniales</taxon>
        <taxon>Coleosporiaceae</taxon>
        <taxon>Cronartium</taxon>
    </lineage>
</organism>
<evidence type="ECO:0000313" key="5">
    <source>
        <dbReference type="Proteomes" id="UP000886653"/>
    </source>
</evidence>
<reference evidence="4" key="1">
    <citation type="submission" date="2013-11" db="EMBL/GenBank/DDBJ databases">
        <title>Genome sequence of the fusiform rust pathogen reveals effectors for host alternation and coevolution with pine.</title>
        <authorList>
            <consortium name="DOE Joint Genome Institute"/>
            <person name="Smith K."/>
            <person name="Pendleton A."/>
            <person name="Kubisiak T."/>
            <person name="Anderson C."/>
            <person name="Salamov A."/>
            <person name="Aerts A."/>
            <person name="Riley R."/>
            <person name="Clum A."/>
            <person name="Lindquist E."/>
            <person name="Ence D."/>
            <person name="Campbell M."/>
            <person name="Kronenberg Z."/>
            <person name="Feau N."/>
            <person name="Dhillon B."/>
            <person name="Hamelin R."/>
            <person name="Burleigh J."/>
            <person name="Smith J."/>
            <person name="Yandell M."/>
            <person name="Nelson C."/>
            <person name="Grigoriev I."/>
            <person name="Davis J."/>
        </authorList>
    </citation>
    <scope>NUCLEOTIDE SEQUENCE</scope>
    <source>
        <strain evidence="4">G11</strain>
    </source>
</reference>